<evidence type="ECO:0000256" key="9">
    <source>
        <dbReference type="ARBA" id="ARBA00023027"/>
    </source>
</evidence>
<keyword evidence="6 16" id="KW-0285">Flavoprotein</keyword>
<dbReference type="InterPro" id="IPR023753">
    <property type="entry name" value="FAD/NAD-binding_dom"/>
</dbReference>
<evidence type="ECO:0000256" key="1">
    <source>
        <dbReference type="ARBA" id="ARBA00004496"/>
    </source>
</evidence>
<feature type="disulfide bond" description="Redox-active" evidence="15">
    <location>
        <begin position="42"/>
        <end position="47"/>
    </location>
</feature>
<feature type="domain" description="Pyridine nucleotide-disulphide oxidoreductase dimerisation" evidence="17">
    <location>
        <begin position="345"/>
        <end position="453"/>
    </location>
</feature>
<dbReference type="Proteomes" id="UP001324634">
    <property type="component" value="Chromosome"/>
</dbReference>
<evidence type="ECO:0000256" key="13">
    <source>
        <dbReference type="PIRSR" id="PIRSR000350-2"/>
    </source>
</evidence>
<evidence type="ECO:0000256" key="16">
    <source>
        <dbReference type="RuleBase" id="RU003692"/>
    </source>
</evidence>
<evidence type="ECO:0000256" key="10">
    <source>
        <dbReference type="ARBA" id="ARBA00023157"/>
    </source>
</evidence>
<sequence>MAKTFDVVVLGAGPGGYVAAIRASQLGKKVAIVEADKLGGVCLNRGCIPTKALLKSAHSVHELADFKSLGINVDLKGLDGSVAVKRANVIADNMSKGIAFLMKKNKIEVFNGKGVFKSAKTIEVTLANGTKEELNTTNTIIATGAHYRSFPGLEHNGKRLIGAWEALKLENLPKSIGIVGAGAIGVEFAYFWNSFGVDVHIFEMQKNLLPIEDTDSSKEVEKAYKKYGIKMSLGIEGITAKDNGKDVTFSVKEGGKNVDYKFDYGLIAVGMTGNIDGFGLEKAGVQTEKGFIKVNDMYETTTKGIYAIGDVAGPPLLAHAASHEGVTAAEHLAGKHPHAIDKMNIAGCTYCQPQVASVGYTERALQEKGIEYNVGKAPFMANGKAIASNENTGFIKVLTGKKYGELLGAHIVGTQATELIHEYVLFRTMEGIDEEIFATIHPHPTLGEWLGEAVLAAKGRALNL</sequence>
<comment type="miscellaneous">
    <text evidence="16">The active site is a redox-active disulfide bond.</text>
</comment>
<evidence type="ECO:0000313" key="19">
    <source>
        <dbReference type="EMBL" id="WPU64072.1"/>
    </source>
</evidence>
<evidence type="ECO:0000256" key="5">
    <source>
        <dbReference type="ARBA" id="ARBA00022490"/>
    </source>
</evidence>
<dbReference type="GO" id="GO:0006103">
    <property type="term" value="P:2-oxoglutarate metabolic process"/>
    <property type="evidence" value="ECO:0007669"/>
    <property type="project" value="TreeGrafter"/>
</dbReference>
<evidence type="ECO:0000256" key="12">
    <source>
        <dbReference type="ARBA" id="ARBA00049187"/>
    </source>
</evidence>
<feature type="binding site" evidence="14">
    <location>
        <position position="270"/>
    </location>
    <ligand>
        <name>NAD(+)</name>
        <dbReference type="ChEBI" id="CHEBI:57540"/>
    </ligand>
</feature>
<evidence type="ECO:0000313" key="20">
    <source>
        <dbReference type="Proteomes" id="UP001324634"/>
    </source>
</evidence>
<evidence type="ECO:0000256" key="2">
    <source>
        <dbReference type="ARBA" id="ARBA00007532"/>
    </source>
</evidence>
<accession>A0AAX4HL75</accession>
<dbReference type="EMBL" id="CP139487">
    <property type="protein sequence ID" value="WPU64072.1"/>
    <property type="molecule type" value="Genomic_DNA"/>
</dbReference>
<evidence type="ECO:0000259" key="17">
    <source>
        <dbReference type="Pfam" id="PF02852"/>
    </source>
</evidence>
<gene>
    <name evidence="19" type="primary">lpdA</name>
    <name evidence="19" type="ORF">SOO65_15360</name>
</gene>
<protein>
    <recommendedName>
        <fullName evidence="4 16">Dihydrolipoyl dehydrogenase</fullName>
        <ecNumber evidence="3 16">1.8.1.4</ecNumber>
    </recommendedName>
</protein>
<evidence type="ECO:0000256" key="11">
    <source>
        <dbReference type="ARBA" id="ARBA00023284"/>
    </source>
</evidence>
<feature type="domain" description="FAD/NAD(P)-binding" evidence="18">
    <location>
        <begin position="5"/>
        <end position="325"/>
    </location>
</feature>
<dbReference type="PROSITE" id="PS00076">
    <property type="entry name" value="PYRIDINE_REDOX_1"/>
    <property type="match status" value="1"/>
</dbReference>
<proteinExistence type="inferred from homology"/>
<dbReference type="AlphaFoldDB" id="A0AAX4HL75"/>
<evidence type="ECO:0000259" key="18">
    <source>
        <dbReference type="Pfam" id="PF07992"/>
    </source>
</evidence>
<evidence type="ECO:0000256" key="15">
    <source>
        <dbReference type="PIRSR" id="PIRSR000350-4"/>
    </source>
</evidence>
<feature type="binding site" evidence="14">
    <location>
        <position position="203"/>
    </location>
    <ligand>
        <name>NAD(+)</name>
        <dbReference type="ChEBI" id="CHEBI:57540"/>
    </ligand>
</feature>
<name>A0AAX4HL75_9BACT</name>
<dbReference type="InterPro" id="IPR036188">
    <property type="entry name" value="FAD/NAD-bd_sf"/>
</dbReference>
<organism evidence="19 20">
    <name type="scientific">Peredibacter starrii</name>
    <dbReference type="NCBI Taxonomy" id="28202"/>
    <lineage>
        <taxon>Bacteria</taxon>
        <taxon>Pseudomonadati</taxon>
        <taxon>Bdellovibrionota</taxon>
        <taxon>Bacteriovoracia</taxon>
        <taxon>Bacteriovoracales</taxon>
        <taxon>Bacteriovoracaceae</taxon>
        <taxon>Peredibacter</taxon>
    </lineage>
</organism>
<dbReference type="InterPro" id="IPR004099">
    <property type="entry name" value="Pyr_nucl-diS_OxRdtase_dimer"/>
</dbReference>
<feature type="binding site" evidence="14">
    <location>
        <position position="51"/>
    </location>
    <ligand>
        <name>FAD</name>
        <dbReference type="ChEBI" id="CHEBI:57692"/>
    </ligand>
</feature>
<dbReference type="InterPro" id="IPR012999">
    <property type="entry name" value="Pyr_OxRdtase_I_AS"/>
</dbReference>
<keyword evidence="7 14" id="KW-0274">FAD</keyword>
<dbReference type="RefSeq" id="WP_321392114.1">
    <property type="nucleotide sequence ID" value="NZ_CP139487.1"/>
</dbReference>
<keyword evidence="8 16" id="KW-0560">Oxidoreductase</keyword>
<dbReference type="Gene3D" id="3.50.50.60">
    <property type="entry name" value="FAD/NAD(P)-binding domain"/>
    <property type="match status" value="2"/>
</dbReference>
<feature type="binding site" evidence="14">
    <location>
        <position position="114"/>
    </location>
    <ligand>
        <name>FAD</name>
        <dbReference type="ChEBI" id="CHEBI:57692"/>
    </ligand>
</feature>
<keyword evidence="5" id="KW-0963">Cytoplasm</keyword>
<dbReference type="SUPFAM" id="SSF51905">
    <property type="entry name" value="FAD/NAD(P)-binding domain"/>
    <property type="match status" value="1"/>
</dbReference>
<keyword evidence="11 16" id="KW-0676">Redox-active center</keyword>
<dbReference type="PRINTS" id="PR00368">
    <property type="entry name" value="FADPNR"/>
</dbReference>
<dbReference type="Gene3D" id="3.30.390.30">
    <property type="match status" value="1"/>
</dbReference>
<comment type="cofactor">
    <cofactor evidence="14 16">
        <name>FAD</name>
        <dbReference type="ChEBI" id="CHEBI:57692"/>
    </cofactor>
    <text evidence="14 16">Binds 1 FAD per subunit.</text>
</comment>
<dbReference type="PIRSF" id="PIRSF000350">
    <property type="entry name" value="Mercury_reductase_MerA"/>
    <property type="match status" value="1"/>
</dbReference>
<evidence type="ECO:0000256" key="7">
    <source>
        <dbReference type="ARBA" id="ARBA00022827"/>
    </source>
</evidence>
<keyword evidence="10" id="KW-1015">Disulfide bond</keyword>
<dbReference type="NCBIfam" id="TIGR01350">
    <property type="entry name" value="lipoamide_DH"/>
    <property type="match status" value="1"/>
</dbReference>
<feature type="binding site" evidence="14">
    <location>
        <position position="310"/>
    </location>
    <ligand>
        <name>FAD</name>
        <dbReference type="ChEBI" id="CHEBI:57692"/>
    </ligand>
</feature>
<dbReference type="EC" id="1.8.1.4" evidence="3 16"/>
<keyword evidence="20" id="KW-1185">Reference proteome</keyword>
<feature type="binding site" evidence="14">
    <location>
        <begin position="180"/>
        <end position="187"/>
    </location>
    <ligand>
        <name>NAD(+)</name>
        <dbReference type="ChEBI" id="CHEBI:57540"/>
    </ligand>
</feature>
<dbReference type="Pfam" id="PF07992">
    <property type="entry name" value="Pyr_redox_2"/>
    <property type="match status" value="1"/>
</dbReference>
<dbReference type="PANTHER" id="PTHR22912:SF217">
    <property type="entry name" value="DIHYDROLIPOYL DEHYDROGENASE"/>
    <property type="match status" value="1"/>
</dbReference>
<dbReference type="GO" id="GO:0005737">
    <property type="term" value="C:cytoplasm"/>
    <property type="evidence" value="ECO:0007669"/>
    <property type="project" value="UniProtKB-SubCell"/>
</dbReference>
<keyword evidence="9 14" id="KW-0520">NAD</keyword>
<keyword evidence="14" id="KW-0547">Nucleotide-binding</keyword>
<dbReference type="GO" id="GO:0050660">
    <property type="term" value="F:flavin adenine dinucleotide binding"/>
    <property type="evidence" value="ECO:0007669"/>
    <property type="project" value="InterPro"/>
</dbReference>
<dbReference type="FunFam" id="3.30.390.30:FF:000001">
    <property type="entry name" value="Dihydrolipoyl dehydrogenase"/>
    <property type="match status" value="1"/>
</dbReference>
<dbReference type="Pfam" id="PF02852">
    <property type="entry name" value="Pyr_redox_dim"/>
    <property type="match status" value="1"/>
</dbReference>
<evidence type="ECO:0000256" key="4">
    <source>
        <dbReference type="ARBA" id="ARBA00016961"/>
    </source>
</evidence>
<evidence type="ECO:0000256" key="6">
    <source>
        <dbReference type="ARBA" id="ARBA00022630"/>
    </source>
</evidence>
<comment type="similarity">
    <text evidence="2 16">Belongs to the class-I pyridine nucleotide-disulfide oxidoreductase family.</text>
</comment>
<dbReference type="PANTHER" id="PTHR22912">
    <property type="entry name" value="DISULFIDE OXIDOREDUCTASE"/>
    <property type="match status" value="1"/>
</dbReference>
<dbReference type="InterPro" id="IPR050151">
    <property type="entry name" value="Class-I_Pyr_Nuc-Dis_Oxidored"/>
</dbReference>
<reference evidence="19 20" key="1">
    <citation type="submission" date="2023-11" db="EMBL/GenBank/DDBJ databases">
        <title>Peredibacter starrii A3.12.</title>
        <authorList>
            <person name="Mitchell R.J."/>
        </authorList>
    </citation>
    <scope>NUCLEOTIDE SEQUENCE [LARGE SCALE GENOMIC DNA]</scope>
    <source>
        <strain evidence="19 20">A3.12</strain>
    </source>
</reference>
<evidence type="ECO:0000256" key="8">
    <source>
        <dbReference type="ARBA" id="ARBA00023002"/>
    </source>
</evidence>
<dbReference type="KEGG" id="psti:SOO65_15360"/>
<comment type="catalytic activity">
    <reaction evidence="12 16">
        <text>N(6)-[(R)-dihydrolipoyl]-L-lysyl-[protein] + NAD(+) = N(6)-[(R)-lipoyl]-L-lysyl-[protein] + NADH + H(+)</text>
        <dbReference type="Rhea" id="RHEA:15045"/>
        <dbReference type="Rhea" id="RHEA-COMP:10474"/>
        <dbReference type="Rhea" id="RHEA-COMP:10475"/>
        <dbReference type="ChEBI" id="CHEBI:15378"/>
        <dbReference type="ChEBI" id="CHEBI:57540"/>
        <dbReference type="ChEBI" id="CHEBI:57945"/>
        <dbReference type="ChEBI" id="CHEBI:83099"/>
        <dbReference type="ChEBI" id="CHEBI:83100"/>
        <dbReference type="EC" id="1.8.1.4"/>
    </reaction>
</comment>
<comment type="subcellular location">
    <subcellularLocation>
        <location evidence="1">Cytoplasm</location>
    </subcellularLocation>
</comment>
<dbReference type="InterPro" id="IPR001100">
    <property type="entry name" value="Pyr_nuc-diS_OxRdtase"/>
</dbReference>
<dbReference type="InterPro" id="IPR006258">
    <property type="entry name" value="Lipoamide_DH"/>
</dbReference>
<dbReference type="PRINTS" id="PR00411">
    <property type="entry name" value="PNDRDTASEI"/>
</dbReference>
<feature type="active site" description="Proton acceptor" evidence="13">
    <location>
        <position position="443"/>
    </location>
</feature>
<dbReference type="SUPFAM" id="SSF55424">
    <property type="entry name" value="FAD/NAD-linked reductases, dimerisation (C-terminal) domain"/>
    <property type="match status" value="1"/>
</dbReference>
<dbReference type="GO" id="GO:0004148">
    <property type="term" value="F:dihydrolipoyl dehydrogenase (NADH) activity"/>
    <property type="evidence" value="ECO:0007669"/>
    <property type="project" value="UniProtKB-EC"/>
</dbReference>
<dbReference type="InterPro" id="IPR016156">
    <property type="entry name" value="FAD/NAD-linked_Rdtase_dimer_sf"/>
</dbReference>
<evidence type="ECO:0000256" key="3">
    <source>
        <dbReference type="ARBA" id="ARBA00012608"/>
    </source>
</evidence>
<evidence type="ECO:0000256" key="14">
    <source>
        <dbReference type="PIRSR" id="PIRSR000350-3"/>
    </source>
</evidence>